<sequence length="273" mass="30097">MSMCCRSCKSKAWVVIDHAARKTSCSECGFDFGYYAIKEEGVDLAEIDTVRLGDSTSFDDFLSSFNGNPQKLSSDLVSISAMCDRLGLLATVKSQAYEILKKVEYKSRKRNRNAFFAACIYVACRQNDMTRSIWEIFSVANGATRSDINKAIGVIAKTLNIEKNWLMRIKAAGFIDRFCSSLGMCSQAVNAAHEAAKSFECVNSSSSPLSVAAAVIYAIARLSDQKKPLKGIVKATGVAENTIRKTYRSLYPHLSTIIPKWFAEAKDMNALHS</sequence>
<dbReference type="AlphaFoldDB" id="A0A565BX73"/>
<dbReference type="PANTHER" id="PTHR11618">
    <property type="entry name" value="TRANSCRIPTION INITIATION FACTOR IIB-RELATED"/>
    <property type="match status" value="1"/>
</dbReference>
<protein>
    <recommendedName>
        <fullName evidence="3">Cyclin-like domain-containing protein</fullName>
    </recommendedName>
</protein>
<gene>
    <name evidence="4" type="ORF">ANE_LOCUS16432</name>
</gene>
<accession>A0A565BX73</accession>
<proteinExistence type="predicted"/>
<dbReference type="GO" id="GO:0070897">
    <property type="term" value="P:transcription preinitiation complex assembly"/>
    <property type="evidence" value="ECO:0007669"/>
    <property type="project" value="InterPro"/>
</dbReference>
<organism evidence="4 5">
    <name type="scientific">Arabis nemorensis</name>
    <dbReference type="NCBI Taxonomy" id="586526"/>
    <lineage>
        <taxon>Eukaryota</taxon>
        <taxon>Viridiplantae</taxon>
        <taxon>Streptophyta</taxon>
        <taxon>Embryophyta</taxon>
        <taxon>Tracheophyta</taxon>
        <taxon>Spermatophyta</taxon>
        <taxon>Magnoliopsida</taxon>
        <taxon>eudicotyledons</taxon>
        <taxon>Gunneridae</taxon>
        <taxon>Pentapetalae</taxon>
        <taxon>rosids</taxon>
        <taxon>malvids</taxon>
        <taxon>Brassicales</taxon>
        <taxon>Brassicaceae</taxon>
        <taxon>Arabideae</taxon>
        <taxon>Arabis</taxon>
    </lineage>
</organism>
<dbReference type="OrthoDB" id="1109227at2759"/>
<dbReference type="GO" id="GO:0097550">
    <property type="term" value="C:transcription preinitiation complex"/>
    <property type="evidence" value="ECO:0007669"/>
    <property type="project" value="TreeGrafter"/>
</dbReference>
<reference evidence="4" key="1">
    <citation type="submission" date="2019-07" db="EMBL/GenBank/DDBJ databases">
        <authorList>
            <person name="Dittberner H."/>
        </authorList>
    </citation>
    <scope>NUCLEOTIDE SEQUENCE [LARGE SCALE GENOMIC DNA]</scope>
</reference>
<keyword evidence="5" id="KW-1185">Reference proteome</keyword>
<keyword evidence="2" id="KW-0804">Transcription</keyword>
<evidence type="ECO:0000256" key="1">
    <source>
        <dbReference type="ARBA" id="ARBA00023015"/>
    </source>
</evidence>
<feature type="domain" description="Cyclin-like" evidence="3">
    <location>
        <begin position="77"/>
        <end position="157"/>
    </location>
</feature>
<dbReference type="SUPFAM" id="SSF47954">
    <property type="entry name" value="Cyclin-like"/>
    <property type="match status" value="2"/>
</dbReference>
<keyword evidence="1" id="KW-0805">Transcription regulation</keyword>
<dbReference type="InterPro" id="IPR036915">
    <property type="entry name" value="Cyclin-like_sf"/>
</dbReference>
<dbReference type="GO" id="GO:0005634">
    <property type="term" value="C:nucleus"/>
    <property type="evidence" value="ECO:0007669"/>
    <property type="project" value="TreeGrafter"/>
</dbReference>
<evidence type="ECO:0000313" key="4">
    <source>
        <dbReference type="EMBL" id="VVB05988.1"/>
    </source>
</evidence>
<dbReference type="SMART" id="SM00385">
    <property type="entry name" value="CYCLIN"/>
    <property type="match status" value="2"/>
</dbReference>
<evidence type="ECO:0000256" key="2">
    <source>
        <dbReference type="ARBA" id="ARBA00023163"/>
    </source>
</evidence>
<dbReference type="PANTHER" id="PTHR11618:SF79">
    <property type="entry name" value="CYCLIN FAMILY PROTEIN"/>
    <property type="match status" value="1"/>
</dbReference>
<dbReference type="Gene3D" id="1.10.472.10">
    <property type="entry name" value="Cyclin-like"/>
    <property type="match status" value="2"/>
</dbReference>
<dbReference type="Pfam" id="PF00382">
    <property type="entry name" value="TFIIB"/>
    <property type="match status" value="2"/>
</dbReference>
<dbReference type="GO" id="GO:0017025">
    <property type="term" value="F:TBP-class protein binding"/>
    <property type="evidence" value="ECO:0007669"/>
    <property type="project" value="InterPro"/>
</dbReference>
<dbReference type="Proteomes" id="UP000489600">
    <property type="component" value="Unassembled WGS sequence"/>
</dbReference>
<dbReference type="InterPro" id="IPR000812">
    <property type="entry name" value="TFIIB"/>
</dbReference>
<feature type="domain" description="Cyclin-like" evidence="3">
    <location>
        <begin position="173"/>
        <end position="252"/>
    </location>
</feature>
<evidence type="ECO:0000259" key="3">
    <source>
        <dbReference type="SMART" id="SM00385"/>
    </source>
</evidence>
<dbReference type="InterPro" id="IPR013150">
    <property type="entry name" value="TFIIB_cyclin"/>
</dbReference>
<dbReference type="EMBL" id="CABITT030000005">
    <property type="protein sequence ID" value="VVB05988.1"/>
    <property type="molecule type" value="Genomic_DNA"/>
</dbReference>
<dbReference type="PRINTS" id="PR00685">
    <property type="entry name" value="TIFACTORIIB"/>
</dbReference>
<dbReference type="InterPro" id="IPR013763">
    <property type="entry name" value="Cyclin-like_dom"/>
</dbReference>
<evidence type="ECO:0000313" key="5">
    <source>
        <dbReference type="Proteomes" id="UP000489600"/>
    </source>
</evidence>
<comment type="caution">
    <text evidence="4">The sequence shown here is derived from an EMBL/GenBank/DDBJ whole genome shotgun (WGS) entry which is preliminary data.</text>
</comment>
<name>A0A565BX73_9BRAS</name>